<dbReference type="Proteomes" id="UP000280296">
    <property type="component" value="Unassembled WGS sequence"/>
</dbReference>
<dbReference type="AlphaFoldDB" id="A0A432MCZ2"/>
<dbReference type="OrthoDB" id="228738at2"/>
<proteinExistence type="predicted"/>
<keyword evidence="2" id="KW-1185">Reference proteome</keyword>
<gene>
    <name evidence="1" type="ORF">TsocGM_23320</name>
</gene>
<dbReference type="InterPro" id="IPR002591">
    <property type="entry name" value="Phosphodiest/P_Trfase"/>
</dbReference>
<name>A0A432MCZ2_9BACT</name>
<protein>
    <submittedName>
        <fullName evidence="1">Phosphodiesterase</fullName>
    </submittedName>
</protein>
<dbReference type="EMBL" id="RYZH01000070">
    <property type="protein sequence ID" value="RUL82527.1"/>
    <property type="molecule type" value="Genomic_DNA"/>
</dbReference>
<evidence type="ECO:0000313" key="1">
    <source>
        <dbReference type="EMBL" id="RUL82527.1"/>
    </source>
</evidence>
<reference evidence="1 2" key="2">
    <citation type="submission" date="2019-01" db="EMBL/GenBank/DDBJ databases">
        <title>Tautonia sociabilis, a novel thermotolerant planctomycete of Isosphaeraceae family, isolated from a 4000 m deep subterranean habitat.</title>
        <authorList>
            <person name="Kovaleva O.L."/>
            <person name="Elcheninov A.G."/>
            <person name="Van Heerden E."/>
            <person name="Toshchakov S.V."/>
            <person name="Novikov A."/>
            <person name="Bonch-Osmolovskaya E.A."/>
            <person name="Kublanov I.V."/>
        </authorList>
    </citation>
    <scope>NUCLEOTIDE SEQUENCE [LARGE SCALE GENOMIC DNA]</scope>
    <source>
        <strain evidence="1 2">GM2012</strain>
    </source>
</reference>
<dbReference type="Pfam" id="PF01663">
    <property type="entry name" value="Phosphodiest"/>
    <property type="match status" value="1"/>
</dbReference>
<dbReference type="RefSeq" id="WP_126727867.1">
    <property type="nucleotide sequence ID" value="NZ_RYZH01000070.1"/>
</dbReference>
<accession>A0A432MCZ2</accession>
<reference evidence="1 2" key="1">
    <citation type="submission" date="2018-12" db="EMBL/GenBank/DDBJ databases">
        <authorList>
            <person name="Toschakov S.V."/>
        </authorList>
    </citation>
    <scope>NUCLEOTIDE SEQUENCE [LARGE SCALE GENOMIC DNA]</scope>
    <source>
        <strain evidence="1 2">GM2012</strain>
    </source>
</reference>
<organism evidence="1 2">
    <name type="scientific">Tautonia sociabilis</name>
    <dbReference type="NCBI Taxonomy" id="2080755"/>
    <lineage>
        <taxon>Bacteria</taxon>
        <taxon>Pseudomonadati</taxon>
        <taxon>Planctomycetota</taxon>
        <taxon>Planctomycetia</taxon>
        <taxon>Isosphaerales</taxon>
        <taxon>Isosphaeraceae</taxon>
        <taxon>Tautonia</taxon>
    </lineage>
</organism>
<dbReference type="Gene3D" id="3.40.720.10">
    <property type="entry name" value="Alkaline Phosphatase, subunit A"/>
    <property type="match status" value="1"/>
</dbReference>
<dbReference type="SUPFAM" id="SSF53649">
    <property type="entry name" value="Alkaline phosphatase-like"/>
    <property type="match status" value="1"/>
</dbReference>
<comment type="caution">
    <text evidence="1">The sequence shown here is derived from an EMBL/GenBank/DDBJ whole genome shotgun (WGS) entry which is preliminary data.</text>
</comment>
<evidence type="ECO:0000313" key="2">
    <source>
        <dbReference type="Proteomes" id="UP000280296"/>
    </source>
</evidence>
<dbReference type="InterPro" id="IPR017850">
    <property type="entry name" value="Alkaline_phosphatase_core_sf"/>
</dbReference>
<sequence length="466" mass="52588">MCTPDLKGTQGSFLYYTTDSARAEGAQTGGEVKSFLVENDRYVGAIEGPPLPDGGYATLRFTLAVSGREAILQINDHTVELKENVFSDWVVLSFRLGRKTVSGLCRVCLRSTSPHVGLYISPVNVDPEKPALPIARPILFASWLSRRLGRFGTLGLMEDTWGRNENALDDQRFLDQTYLVHAERERMFFEALDRTREGLCACVFDASDRIQHMFWRYLDERHPSPRENGSSDFASAIPGMYERMDQLIGRIRTKLQTDDLLLVLSDHGFASFRRGINLNTWLKEQGYLVLKEGKTGEADYLRDVDWEKSRAFALGLTGLYVNLKGRESRGIVSDADAKSLKKEIARKLEELRDPETGERTINRVYDASEEYRGLYTSEAPDLIVGYYPGYRVSWDSVTGIMEPHVFSNNVKAWSGDHHVDPELIPGIFFSSERIKTDRPHIRDLAPTVLEAFGVPVPAYMEGSPVL</sequence>